<dbReference type="Proteomes" id="UP000055024">
    <property type="component" value="Unassembled WGS sequence"/>
</dbReference>
<reference evidence="8 9" key="1">
    <citation type="submission" date="2015-01" db="EMBL/GenBank/DDBJ databases">
        <title>Evolution of Trichinella species and genotypes.</title>
        <authorList>
            <person name="Korhonen P.K."/>
            <person name="Edoardo P."/>
            <person name="Giuseppe L.R."/>
            <person name="Gasser R.B."/>
        </authorList>
    </citation>
    <scope>NUCLEOTIDE SEQUENCE [LARGE SCALE GENOMIC DNA]</scope>
    <source>
        <strain evidence="8">ISS1029</strain>
    </source>
</reference>
<gene>
    <name evidence="8" type="primary">TMEM120B</name>
    <name evidence="8" type="ORF">T11_12740</name>
</gene>
<feature type="transmembrane region" description="Helical" evidence="6">
    <location>
        <begin position="299"/>
        <end position="324"/>
    </location>
</feature>
<feature type="transmembrane region" description="Helical" evidence="6">
    <location>
        <begin position="187"/>
        <end position="205"/>
    </location>
</feature>
<proteinExistence type="inferred from homology"/>
<accession>A0A0V1I7G2</accession>
<feature type="domain" description="HORMA" evidence="7">
    <location>
        <begin position="327"/>
        <end position="506"/>
    </location>
</feature>
<keyword evidence="3 6" id="KW-0812">Transmembrane</keyword>
<dbReference type="PROSITE" id="PS50815">
    <property type="entry name" value="HORMA"/>
    <property type="match status" value="1"/>
</dbReference>
<dbReference type="PANTHER" id="PTHR21433">
    <property type="entry name" value="TRANSMEMBRANE PROTEIN INDUCED BY TUMOR NECROSIS FACTOR ALPHA"/>
    <property type="match status" value="1"/>
</dbReference>
<feature type="transmembrane region" description="Helical" evidence="6">
    <location>
        <begin position="261"/>
        <end position="279"/>
    </location>
</feature>
<evidence type="ECO:0000313" key="8">
    <source>
        <dbReference type="EMBL" id="KRZ18819.1"/>
    </source>
</evidence>
<dbReference type="Pfam" id="PF02301">
    <property type="entry name" value="HORMA"/>
    <property type="match status" value="1"/>
</dbReference>
<dbReference type="InterPro" id="IPR003511">
    <property type="entry name" value="HORMA_dom"/>
</dbReference>
<evidence type="ECO:0000256" key="5">
    <source>
        <dbReference type="ARBA" id="ARBA00023136"/>
    </source>
</evidence>
<evidence type="ECO:0000256" key="6">
    <source>
        <dbReference type="SAM" id="Phobius"/>
    </source>
</evidence>
<keyword evidence="4 6" id="KW-1133">Transmembrane helix</keyword>
<evidence type="ECO:0000256" key="2">
    <source>
        <dbReference type="ARBA" id="ARBA00009700"/>
    </source>
</evidence>
<comment type="subcellular location">
    <subcellularLocation>
        <location evidence="1">Membrane</location>
        <topology evidence="1">Multi-pass membrane protein</topology>
    </subcellularLocation>
</comment>
<dbReference type="Pfam" id="PF07851">
    <property type="entry name" value="TMEM120A-B"/>
    <property type="match status" value="1"/>
</dbReference>
<comment type="caution">
    <text evidence="8">The sequence shown here is derived from an EMBL/GenBank/DDBJ whole genome shotgun (WGS) entry which is preliminary data.</text>
</comment>
<evidence type="ECO:0000313" key="9">
    <source>
        <dbReference type="Proteomes" id="UP000055024"/>
    </source>
</evidence>
<dbReference type="EMBL" id="JYDP01000002">
    <property type="protein sequence ID" value="KRZ18819.1"/>
    <property type="molecule type" value="Genomic_DNA"/>
</dbReference>
<dbReference type="OrthoDB" id="2015098at2759"/>
<evidence type="ECO:0000259" key="7">
    <source>
        <dbReference type="PROSITE" id="PS50815"/>
    </source>
</evidence>
<dbReference type="PANTHER" id="PTHR21433:SF0">
    <property type="entry name" value="TRANSMEMBRANE PROTEIN 120 HOMOLOG"/>
    <property type="match status" value="1"/>
</dbReference>
<dbReference type="AlphaFoldDB" id="A0A0V1I7G2"/>
<evidence type="ECO:0000256" key="3">
    <source>
        <dbReference type="ARBA" id="ARBA00022692"/>
    </source>
</evidence>
<comment type="similarity">
    <text evidence="2">Belongs to the TMEM120 family.</text>
</comment>
<keyword evidence="5 6" id="KW-0472">Membrane</keyword>
<evidence type="ECO:0000256" key="4">
    <source>
        <dbReference type="ARBA" id="ARBA00022989"/>
    </source>
</evidence>
<name>A0A0V1I7G2_9BILA</name>
<feature type="transmembrane region" description="Helical" evidence="6">
    <location>
        <begin position="217"/>
        <end position="240"/>
    </location>
</feature>
<dbReference type="InterPro" id="IPR012926">
    <property type="entry name" value="TMEM120A/B"/>
</dbReference>
<dbReference type="GO" id="GO:0016020">
    <property type="term" value="C:membrane"/>
    <property type="evidence" value="ECO:0007669"/>
    <property type="project" value="UniProtKB-SubCell"/>
</dbReference>
<organism evidence="8 9">
    <name type="scientific">Trichinella zimbabwensis</name>
    <dbReference type="NCBI Taxonomy" id="268475"/>
    <lineage>
        <taxon>Eukaryota</taxon>
        <taxon>Metazoa</taxon>
        <taxon>Ecdysozoa</taxon>
        <taxon>Nematoda</taxon>
        <taxon>Enoplea</taxon>
        <taxon>Dorylaimia</taxon>
        <taxon>Trichinellida</taxon>
        <taxon>Trichinellidae</taxon>
        <taxon>Trichinella</taxon>
    </lineage>
</organism>
<dbReference type="SUPFAM" id="SSF56019">
    <property type="entry name" value="The spindle assembly checkpoint protein mad2"/>
    <property type="match status" value="1"/>
</dbReference>
<feature type="transmembrane region" description="Helical" evidence="6">
    <location>
        <begin position="131"/>
        <end position="150"/>
    </location>
</feature>
<sequence>MMDLKMSVSDCRTALSNFQSRVSDFEISFKDHLSVRTSVGQFQISARKTLTHFLHEVSELKRITKMSILDEEECKKELSKLNNYEMRFDEMLSHLPCENNGIYLNIILGNISVSILNRMQRIRYKEDYEKFKLRVNLILFVFAPVVYFFHLRVLDAAYNFFLVWYYCTLTIRESILQCNGSRIKGWWLFHHYASAVLSGIMLTWPDGECYQNSRKQLLFFSFYISFVTFLQCQYQRGCLYRLKALGRRHSMDITVEGFHTWMFRGLTFLLPFLIIGYVFQLYNAYLLYHLSQTYHCREWQVSVLALVFLLMAAGNTLTTAEVCFHKVRHRLDVRDRLHFSLNVILYQRSLYEISNFERNLKYDLPVLICKNDVVDKFFHAFLSQMKLWFEKNCIKKITCIICKIEDRDVLECWHFRVSVLAAGNFEKKHIESAEEQLRIIVRKISTVAPFLPVLPPNCSFDCFAYTDCEVECPDDWSELKPKTVTTEQMINLGSFNVGFYSIDLTVCYK</sequence>
<protein>
    <submittedName>
        <fullName evidence="8">Transmembrane protein</fullName>
    </submittedName>
</protein>
<keyword evidence="9" id="KW-1185">Reference proteome</keyword>
<dbReference type="InterPro" id="IPR036570">
    <property type="entry name" value="HORMA_dom_sf"/>
</dbReference>
<dbReference type="Gene3D" id="3.30.900.10">
    <property type="entry name" value="HORMA domain"/>
    <property type="match status" value="1"/>
</dbReference>
<feature type="transmembrane region" description="Helical" evidence="6">
    <location>
        <begin position="156"/>
        <end position="175"/>
    </location>
</feature>
<evidence type="ECO:0000256" key="1">
    <source>
        <dbReference type="ARBA" id="ARBA00004141"/>
    </source>
</evidence>